<accession>A0A498KXN2</accession>
<keyword evidence="2" id="KW-1185">Reference proteome</keyword>
<evidence type="ECO:0000313" key="2">
    <source>
        <dbReference type="Proteomes" id="UP000289691"/>
    </source>
</evidence>
<sequence>MNHVPDAALDAIDAFGEGLLVGDPPPITERLRSDLRLVVRTTGDGTARCRFETDHTQTPPTLRERGSFVTTVVDGVDSRFRAWGIDPPEAYRYTETVDGRHHYEGRLTLP</sequence>
<dbReference type="EMBL" id="RDFA01000004">
    <property type="protein sequence ID" value="RXK48673.1"/>
    <property type="molecule type" value="Genomic_DNA"/>
</dbReference>
<protein>
    <submittedName>
        <fullName evidence="1">Uncharacterized protein</fullName>
    </submittedName>
</protein>
<dbReference type="AlphaFoldDB" id="A0A498KXN2"/>
<comment type="caution">
    <text evidence="1">The sequence shown here is derived from an EMBL/GenBank/DDBJ whole genome shotgun (WGS) entry which is preliminary data.</text>
</comment>
<organism evidence="1 2">
    <name type="scientific">Halorientalis pallida</name>
    <dbReference type="NCBI Taxonomy" id="2479928"/>
    <lineage>
        <taxon>Archaea</taxon>
        <taxon>Methanobacteriati</taxon>
        <taxon>Methanobacteriota</taxon>
        <taxon>Stenosarchaea group</taxon>
        <taxon>Halobacteria</taxon>
        <taxon>Halobacteriales</taxon>
        <taxon>Haloarculaceae</taxon>
        <taxon>Halorientalis</taxon>
    </lineage>
</organism>
<dbReference type="OrthoDB" id="314450at2157"/>
<dbReference type="RefSeq" id="WP_129069510.1">
    <property type="nucleotide sequence ID" value="NZ_RDFA01000004.1"/>
</dbReference>
<dbReference type="Proteomes" id="UP000289691">
    <property type="component" value="Unassembled WGS sequence"/>
</dbReference>
<name>A0A498KXN2_9EURY</name>
<reference evidence="1 2" key="1">
    <citation type="submission" date="2019-01" db="EMBL/GenBank/DDBJ databases">
        <title>Halorientalis sp. F13-25 a new haloarchaeum isolated from hypersaline water.</title>
        <authorList>
            <person name="Ana D.-V."/>
            <person name="Cristina S.-P."/>
            <person name="Antonio V."/>
        </authorList>
    </citation>
    <scope>NUCLEOTIDE SEQUENCE [LARGE SCALE GENOMIC DNA]</scope>
    <source>
        <strain evidence="1 2">F13-25</strain>
    </source>
</reference>
<evidence type="ECO:0000313" key="1">
    <source>
        <dbReference type="EMBL" id="RXK48673.1"/>
    </source>
</evidence>
<proteinExistence type="predicted"/>
<gene>
    <name evidence="1" type="ORF">EAF64_13450</name>
</gene>